<keyword evidence="2" id="KW-0378">Hydrolase</keyword>
<evidence type="ECO:0000256" key="1">
    <source>
        <dbReference type="ARBA" id="ARBA00011063"/>
    </source>
</evidence>
<evidence type="ECO:0000313" key="5">
    <source>
        <dbReference type="EMBL" id="MFC7062258.1"/>
    </source>
</evidence>
<dbReference type="PANTHER" id="PTHR11717">
    <property type="entry name" value="LOW MOLECULAR WEIGHT PROTEIN TYROSINE PHOSPHATASE"/>
    <property type="match status" value="1"/>
</dbReference>
<dbReference type="InterPro" id="IPR050438">
    <property type="entry name" value="LMW_PTPase"/>
</dbReference>
<reference evidence="6" key="1">
    <citation type="journal article" date="2019" name="Int. J. Syst. Evol. Microbiol.">
        <title>The Global Catalogue of Microorganisms (GCM) 10K type strain sequencing project: providing services to taxonomists for standard genome sequencing and annotation.</title>
        <authorList>
            <consortium name="The Broad Institute Genomics Platform"/>
            <consortium name="The Broad Institute Genome Sequencing Center for Infectious Disease"/>
            <person name="Wu L."/>
            <person name="Ma J."/>
        </authorList>
    </citation>
    <scope>NUCLEOTIDE SEQUENCE [LARGE SCALE GENOMIC DNA]</scope>
    <source>
        <strain evidence="6">CGMCC 4.1621</strain>
    </source>
</reference>
<dbReference type="PRINTS" id="PR00719">
    <property type="entry name" value="LMWPTPASE"/>
</dbReference>
<dbReference type="Proteomes" id="UP001596410">
    <property type="component" value="Unassembled WGS sequence"/>
</dbReference>
<evidence type="ECO:0000256" key="3">
    <source>
        <dbReference type="ARBA" id="ARBA00022912"/>
    </source>
</evidence>
<comment type="caution">
    <text evidence="5">The sequence shown here is derived from an EMBL/GenBank/DDBJ whole genome shotgun (WGS) entry which is preliminary data.</text>
</comment>
<feature type="domain" description="Phosphotyrosine protein phosphatase I" evidence="4">
    <location>
        <begin position="1"/>
        <end position="197"/>
    </location>
</feature>
<dbReference type="RefSeq" id="WP_204708191.1">
    <property type="nucleotide sequence ID" value="NZ_JBHSZV010000025.1"/>
</dbReference>
<name>A0ABW2ELH0_9BACI</name>
<dbReference type="CDD" id="cd16344">
    <property type="entry name" value="LMWPAP"/>
    <property type="match status" value="1"/>
</dbReference>
<dbReference type="SMART" id="SM00226">
    <property type="entry name" value="LMWPc"/>
    <property type="match status" value="1"/>
</dbReference>
<dbReference type="PANTHER" id="PTHR11717:SF31">
    <property type="entry name" value="LOW MOLECULAR WEIGHT PROTEIN-TYROSINE-PHOSPHATASE ETP-RELATED"/>
    <property type="match status" value="1"/>
</dbReference>
<keyword evidence="3" id="KW-0904">Protein phosphatase</keyword>
<protein>
    <submittedName>
        <fullName evidence="5">Low molecular weight protein arginine phosphatase</fullName>
    </submittedName>
</protein>
<dbReference type="Pfam" id="PF01451">
    <property type="entry name" value="LMWPc"/>
    <property type="match status" value="1"/>
</dbReference>
<organism evidence="5 6">
    <name type="scientific">Halobacillus seohaensis</name>
    <dbReference type="NCBI Taxonomy" id="447421"/>
    <lineage>
        <taxon>Bacteria</taxon>
        <taxon>Bacillati</taxon>
        <taxon>Bacillota</taxon>
        <taxon>Bacilli</taxon>
        <taxon>Bacillales</taxon>
        <taxon>Bacillaceae</taxon>
        <taxon>Halobacillus</taxon>
    </lineage>
</organism>
<dbReference type="InterPro" id="IPR017867">
    <property type="entry name" value="Tyr_phospatase_low_mol_wt"/>
</dbReference>
<evidence type="ECO:0000313" key="6">
    <source>
        <dbReference type="Proteomes" id="UP001596410"/>
    </source>
</evidence>
<comment type="similarity">
    <text evidence="1">Belongs to the low molecular weight phosphotyrosine protein phosphatase family.</text>
</comment>
<proteinExistence type="inferred from homology"/>
<evidence type="ECO:0000259" key="4">
    <source>
        <dbReference type="SMART" id="SM00226"/>
    </source>
</evidence>
<sequence length="203" mass="23352">MNILFVCTGNTCRSPMAEALMKAKKHNANVKSAGIFAEDGHSVSEHTRAVLAEVGLSSEYTSRAVSKELLEWSDLVLCMTESHKQTLALQYPDFQEELFTLKEYVLIDDDQWKQLIDHYTHFEEKRAWVLSHADESLNEVELEQHLLKELDTEIEVIKQAEESLPNLNIIDPYGQSVEVYRETRNELDQTLKLLANKVEKETE</sequence>
<dbReference type="EMBL" id="JBHSZV010000025">
    <property type="protein sequence ID" value="MFC7062258.1"/>
    <property type="molecule type" value="Genomic_DNA"/>
</dbReference>
<accession>A0ABW2ELH0</accession>
<dbReference type="SUPFAM" id="SSF52788">
    <property type="entry name" value="Phosphotyrosine protein phosphatases I"/>
    <property type="match status" value="1"/>
</dbReference>
<dbReference type="InterPro" id="IPR023485">
    <property type="entry name" value="Ptyr_pPase"/>
</dbReference>
<keyword evidence="6" id="KW-1185">Reference proteome</keyword>
<dbReference type="Gene3D" id="3.40.50.2300">
    <property type="match status" value="1"/>
</dbReference>
<evidence type="ECO:0000256" key="2">
    <source>
        <dbReference type="ARBA" id="ARBA00022801"/>
    </source>
</evidence>
<gene>
    <name evidence="5" type="ORF">ACFQIC_10350</name>
</gene>
<dbReference type="InterPro" id="IPR036196">
    <property type="entry name" value="Ptyr_pPase_sf"/>
</dbReference>